<reference evidence="4 6" key="2">
    <citation type="submission" date="2020-08" db="EMBL/GenBank/DDBJ databases">
        <title>Genomic Encyclopedia of Type Strains, Phase IV (KMG-IV): sequencing the most valuable type-strain genomes for metagenomic binning, comparative biology and taxonomic classification.</title>
        <authorList>
            <person name="Goeker M."/>
        </authorList>
    </citation>
    <scope>NUCLEOTIDE SEQUENCE [LARGE SCALE GENOMIC DNA]</scope>
    <source>
        <strain evidence="4 6">DSM 10368</strain>
    </source>
</reference>
<organism evidence="3 5">
    <name type="scientific">Aminobacter aminovorans</name>
    <name type="common">Chelatobacter heintzii</name>
    <dbReference type="NCBI Taxonomy" id="83263"/>
    <lineage>
        <taxon>Bacteria</taxon>
        <taxon>Pseudomonadati</taxon>
        <taxon>Pseudomonadota</taxon>
        <taxon>Alphaproteobacteria</taxon>
        <taxon>Hyphomicrobiales</taxon>
        <taxon>Phyllobacteriaceae</taxon>
        <taxon>Aminobacter</taxon>
    </lineage>
</organism>
<dbReference type="EMBL" id="JACICB010000001">
    <property type="protein sequence ID" value="MBB3703988.1"/>
    <property type="molecule type" value="Genomic_DNA"/>
</dbReference>
<dbReference type="Proteomes" id="UP000577697">
    <property type="component" value="Unassembled WGS sequence"/>
</dbReference>
<reference evidence="3 5" key="1">
    <citation type="submission" date="2016-03" db="EMBL/GenBank/DDBJ databases">
        <title>Complete genome of Aminobacter aminovorans KCTC 2477.</title>
        <authorList>
            <person name="Kim K.M."/>
        </authorList>
    </citation>
    <scope>NUCLEOTIDE SEQUENCE [LARGE SCALE GENOMIC DNA]</scope>
    <source>
        <strain evidence="3 5">KCTC 2477</strain>
    </source>
</reference>
<evidence type="ECO:0000313" key="6">
    <source>
        <dbReference type="Proteomes" id="UP000577697"/>
    </source>
</evidence>
<evidence type="ECO:0000313" key="4">
    <source>
        <dbReference type="EMBL" id="MBB3703988.1"/>
    </source>
</evidence>
<dbReference type="RefSeq" id="WP_067960227.1">
    <property type="nucleotide sequence ID" value="NZ_CP015005.1"/>
</dbReference>
<feature type="compositionally biased region" description="Low complexity" evidence="1">
    <location>
        <begin position="28"/>
        <end position="46"/>
    </location>
</feature>
<feature type="chain" id="PRO_5042101494" evidence="2">
    <location>
        <begin position="22"/>
        <end position="199"/>
    </location>
</feature>
<gene>
    <name evidence="3" type="ORF">AA2016_2738</name>
    <name evidence="4" type="ORF">FHS67_000282</name>
</gene>
<evidence type="ECO:0000313" key="5">
    <source>
        <dbReference type="Proteomes" id="UP000075755"/>
    </source>
</evidence>
<dbReference type="KEGG" id="aak:AA2016_2738"/>
<sequence length="199" mass="20809">MHWRTLTLASLGLCAMLPAAAQEKAGPVAETPATAAPAPSASAPAGKAEDVKPKAEIVTEPKAAWDVSCKPDAAGVRMACVMSQALTLADTSRRLLRVEIVPPKTIGNDNALIKLSLPHGTLLQPGAEIRVDGSQSFRVPFQVSDADGVYTTQPLGSDLIATMKRGSKLFVTATFSDGKRREIPASLAGFSLAYAKIAE</sequence>
<keyword evidence="6" id="KW-1185">Reference proteome</keyword>
<dbReference type="Pfam" id="PF06776">
    <property type="entry name" value="IalB"/>
    <property type="match status" value="1"/>
</dbReference>
<dbReference type="InterPro" id="IPR038696">
    <property type="entry name" value="IalB_sf"/>
</dbReference>
<feature type="signal peptide" evidence="2">
    <location>
        <begin position="1"/>
        <end position="21"/>
    </location>
</feature>
<name>A0AAC8YNZ6_AMIAI</name>
<dbReference type="Gene3D" id="2.60.40.1880">
    <property type="entry name" value="Invasion associated locus B (IalB) protein"/>
    <property type="match status" value="1"/>
</dbReference>
<dbReference type="EMBL" id="CP015005">
    <property type="protein sequence ID" value="AMS41663.1"/>
    <property type="molecule type" value="Genomic_DNA"/>
</dbReference>
<proteinExistence type="predicted"/>
<dbReference type="InterPro" id="IPR010642">
    <property type="entry name" value="Invasion_prot_B"/>
</dbReference>
<dbReference type="Proteomes" id="UP000075755">
    <property type="component" value="Chromosome"/>
</dbReference>
<dbReference type="AlphaFoldDB" id="A0AAC8YNZ6"/>
<keyword evidence="2" id="KW-0732">Signal</keyword>
<evidence type="ECO:0000256" key="2">
    <source>
        <dbReference type="SAM" id="SignalP"/>
    </source>
</evidence>
<feature type="region of interest" description="Disordered" evidence="1">
    <location>
        <begin position="28"/>
        <end position="52"/>
    </location>
</feature>
<protein>
    <submittedName>
        <fullName evidence="4">Invasion protein IalB</fullName>
    </submittedName>
</protein>
<evidence type="ECO:0000313" key="3">
    <source>
        <dbReference type="EMBL" id="AMS41663.1"/>
    </source>
</evidence>
<accession>A0AAC8YNZ6</accession>
<evidence type="ECO:0000256" key="1">
    <source>
        <dbReference type="SAM" id="MobiDB-lite"/>
    </source>
</evidence>